<dbReference type="AlphaFoldDB" id="A0A3B0WYN6"/>
<keyword evidence="2" id="KW-1133">Transmembrane helix</keyword>
<dbReference type="Gene3D" id="3.30.70.1070">
    <property type="entry name" value="Sporulation related repeat"/>
    <property type="match status" value="1"/>
</dbReference>
<feature type="compositionally biased region" description="Basic and acidic residues" evidence="1">
    <location>
        <begin position="78"/>
        <end position="93"/>
    </location>
</feature>
<name>A0A3B0WYN6_9ZZZZ</name>
<dbReference type="InterPro" id="IPR036680">
    <property type="entry name" value="SPOR-like_sf"/>
</dbReference>
<dbReference type="PROSITE" id="PS51724">
    <property type="entry name" value="SPOR"/>
    <property type="match status" value="1"/>
</dbReference>
<evidence type="ECO:0000313" key="4">
    <source>
        <dbReference type="EMBL" id="VAW56362.1"/>
    </source>
</evidence>
<dbReference type="InterPro" id="IPR052521">
    <property type="entry name" value="Cell_div_SPOR-domain"/>
</dbReference>
<feature type="transmembrane region" description="Helical" evidence="2">
    <location>
        <begin position="21"/>
        <end position="40"/>
    </location>
</feature>
<dbReference type="PANTHER" id="PTHR38687">
    <property type="entry name" value="CELL DIVISION PROTEIN DEDD-RELATED"/>
    <property type="match status" value="1"/>
</dbReference>
<sequence>MPTARDLKGRNMPKKKSVPGYIWMLSGLIIGLFVTFLMYLDKQPADDINFAATIKQELEKARAKNKLAAESKTAQKKPSKEKQPHSKADTESKKPQFEFYTILSELEVFIPELDIEDEQKTGQSTNTTSTVSKLLKKTGVKTSPQDKPNAKSKTKSVNKTQPRKKNYLLQAGSFKSKHDAERLKASLALLGVQSSIQSININRDNWHRVRIGPFSDTARLRETLGTLKQNNIRAMTMELK</sequence>
<organism evidence="4">
    <name type="scientific">hydrothermal vent metagenome</name>
    <dbReference type="NCBI Taxonomy" id="652676"/>
    <lineage>
        <taxon>unclassified sequences</taxon>
        <taxon>metagenomes</taxon>
        <taxon>ecological metagenomes</taxon>
    </lineage>
</organism>
<feature type="compositionally biased region" description="Basic residues" evidence="1">
    <location>
        <begin position="150"/>
        <end position="163"/>
    </location>
</feature>
<dbReference type="GO" id="GO:0042834">
    <property type="term" value="F:peptidoglycan binding"/>
    <property type="evidence" value="ECO:0007669"/>
    <property type="project" value="InterPro"/>
</dbReference>
<protein>
    <recommendedName>
        <fullName evidence="3">SPOR domain-containing protein</fullName>
    </recommendedName>
</protein>
<evidence type="ECO:0000256" key="2">
    <source>
        <dbReference type="SAM" id="Phobius"/>
    </source>
</evidence>
<dbReference type="EMBL" id="UOFF01000219">
    <property type="protein sequence ID" value="VAW56362.1"/>
    <property type="molecule type" value="Genomic_DNA"/>
</dbReference>
<keyword evidence="2" id="KW-0812">Transmembrane</keyword>
<dbReference type="SUPFAM" id="SSF110997">
    <property type="entry name" value="Sporulation related repeat"/>
    <property type="match status" value="1"/>
</dbReference>
<accession>A0A3B0WYN6</accession>
<dbReference type="Pfam" id="PF05036">
    <property type="entry name" value="SPOR"/>
    <property type="match status" value="1"/>
</dbReference>
<feature type="region of interest" description="Disordered" evidence="1">
    <location>
        <begin position="65"/>
        <end position="93"/>
    </location>
</feature>
<gene>
    <name evidence="4" type="ORF">MNBD_GAMMA07-992</name>
</gene>
<proteinExistence type="predicted"/>
<feature type="compositionally biased region" description="Low complexity" evidence="1">
    <location>
        <begin position="124"/>
        <end position="133"/>
    </location>
</feature>
<evidence type="ECO:0000256" key="1">
    <source>
        <dbReference type="SAM" id="MobiDB-lite"/>
    </source>
</evidence>
<dbReference type="InterPro" id="IPR007730">
    <property type="entry name" value="SPOR-like_dom"/>
</dbReference>
<feature type="region of interest" description="Disordered" evidence="1">
    <location>
        <begin position="117"/>
        <end position="163"/>
    </location>
</feature>
<feature type="domain" description="SPOR" evidence="3">
    <location>
        <begin position="161"/>
        <end position="240"/>
    </location>
</feature>
<keyword evidence="2" id="KW-0472">Membrane</keyword>
<evidence type="ECO:0000259" key="3">
    <source>
        <dbReference type="PROSITE" id="PS51724"/>
    </source>
</evidence>
<reference evidence="4" key="1">
    <citation type="submission" date="2018-06" db="EMBL/GenBank/DDBJ databases">
        <authorList>
            <person name="Zhirakovskaya E."/>
        </authorList>
    </citation>
    <scope>NUCLEOTIDE SEQUENCE</scope>
</reference>